<protein>
    <submittedName>
        <fullName evidence="2">Uncharacterized protein</fullName>
    </submittedName>
</protein>
<evidence type="ECO:0000256" key="1">
    <source>
        <dbReference type="SAM" id="MobiDB-lite"/>
    </source>
</evidence>
<dbReference type="Proteomes" id="UP001187343">
    <property type="component" value="Unassembled WGS sequence"/>
</dbReference>
<gene>
    <name evidence="2" type="ORF">Q8A67_019261</name>
</gene>
<comment type="caution">
    <text evidence="2">The sequence shown here is derived from an EMBL/GenBank/DDBJ whole genome shotgun (WGS) entry which is preliminary data.</text>
</comment>
<proteinExistence type="predicted"/>
<name>A0AA88TEX4_9TELE</name>
<accession>A0AA88TEX4</accession>
<keyword evidence="3" id="KW-1185">Reference proteome</keyword>
<dbReference type="EMBL" id="JAUYZG010000019">
    <property type="protein sequence ID" value="KAK2878470.1"/>
    <property type="molecule type" value="Genomic_DNA"/>
</dbReference>
<dbReference type="AlphaFoldDB" id="A0AA88TEX4"/>
<evidence type="ECO:0000313" key="3">
    <source>
        <dbReference type="Proteomes" id="UP001187343"/>
    </source>
</evidence>
<sequence>MSVPPPLLFQLTAAAQFLSSPAHQTPSDPKESRLTHTFSYCRLRCLKTTLNHNINGLIGWVAGRGERPDLGAVEEEAGRRGPLLSSDLRTAPSSAAPLPCQSQGKNRACLGPAVGRIHMELPGPGMNSEWSGCCWNLPPSLCEQDDQRQEGAFADGRGYK</sequence>
<reference evidence="2" key="1">
    <citation type="submission" date="2023-08" db="EMBL/GenBank/DDBJ databases">
        <title>Chromosome-level Genome Assembly of mud carp (Cirrhinus molitorella).</title>
        <authorList>
            <person name="Liu H."/>
        </authorList>
    </citation>
    <scope>NUCLEOTIDE SEQUENCE</scope>
    <source>
        <strain evidence="2">Prfri</strain>
        <tissue evidence="2">Muscle</tissue>
    </source>
</reference>
<evidence type="ECO:0000313" key="2">
    <source>
        <dbReference type="EMBL" id="KAK2878470.1"/>
    </source>
</evidence>
<feature type="region of interest" description="Disordered" evidence="1">
    <location>
        <begin position="73"/>
        <end position="100"/>
    </location>
</feature>
<organism evidence="2 3">
    <name type="scientific">Cirrhinus molitorella</name>
    <name type="common">mud carp</name>
    <dbReference type="NCBI Taxonomy" id="172907"/>
    <lineage>
        <taxon>Eukaryota</taxon>
        <taxon>Metazoa</taxon>
        <taxon>Chordata</taxon>
        <taxon>Craniata</taxon>
        <taxon>Vertebrata</taxon>
        <taxon>Euteleostomi</taxon>
        <taxon>Actinopterygii</taxon>
        <taxon>Neopterygii</taxon>
        <taxon>Teleostei</taxon>
        <taxon>Ostariophysi</taxon>
        <taxon>Cypriniformes</taxon>
        <taxon>Cyprinidae</taxon>
        <taxon>Labeoninae</taxon>
        <taxon>Labeonini</taxon>
        <taxon>Cirrhinus</taxon>
    </lineage>
</organism>